<dbReference type="InterPro" id="IPR031066">
    <property type="entry name" value="bHLH_ALC-like_plant"/>
</dbReference>
<dbReference type="OrthoDB" id="71302at2759"/>
<gene>
    <name evidence="8" type="ORF">F0562_014730</name>
</gene>
<evidence type="ECO:0000256" key="1">
    <source>
        <dbReference type="ARBA" id="ARBA00004123"/>
    </source>
</evidence>
<feature type="domain" description="BHLH" evidence="7">
    <location>
        <begin position="292"/>
        <end position="341"/>
    </location>
</feature>
<keyword evidence="2" id="KW-0805">Transcription regulation</keyword>
<dbReference type="PANTHER" id="PTHR45855">
    <property type="entry name" value="TRANSCRIPTION FACTOR PIF1-RELATED"/>
    <property type="match status" value="1"/>
</dbReference>
<evidence type="ECO:0000313" key="9">
    <source>
        <dbReference type="Proteomes" id="UP000325577"/>
    </source>
</evidence>
<dbReference type="PROSITE" id="PS50888">
    <property type="entry name" value="BHLH"/>
    <property type="match status" value="1"/>
</dbReference>
<keyword evidence="4" id="KW-0804">Transcription</keyword>
<evidence type="ECO:0000259" key="7">
    <source>
        <dbReference type="PROSITE" id="PS50888"/>
    </source>
</evidence>
<comment type="subcellular location">
    <subcellularLocation>
        <location evidence="1">Nucleus</location>
    </subcellularLocation>
</comment>
<keyword evidence="9" id="KW-1185">Reference proteome</keyword>
<dbReference type="GO" id="GO:0046983">
    <property type="term" value="F:protein dimerization activity"/>
    <property type="evidence" value="ECO:0007669"/>
    <property type="project" value="InterPro"/>
</dbReference>
<dbReference type="Proteomes" id="UP000325577">
    <property type="component" value="Linkage Group LG6"/>
</dbReference>
<feature type="compositionally biased region" description="Basic and acidic residues" evidence="6">
    <location>
        <begin position="299"/>
        <end position="309"/>
    </location>
</feature>
<dbReference type="SUPFAM" id="SSF47459">
    <property type="entry name" value="HLH, helix-loop-helix DNA-binding domain"/>
    <property type="match status" value="1"/>
</dbReference>
<dbReference type="PANTHER" id="PTHR45855:SF23">
    <property type="entry name" value="TRANSCRIPTION FACTOR MEE8-RELATED"/>
    <property type="match status" value="1"/>
</dbReference>
<dbReference type="CDD" id="cd11445">
    <property type="entry name" value="bHLH_AtPIF_like"/>
    <property type="match status" value="1"/>
</dbReference>
<accession>A0A5J4ZRF8</accession>
<dbReference type="AlphaFoldDB" id="A0A5J4ZRF8"/>
<dbReference type="GO" id="GO:0003677">
    <property type="term" value="F:DNA binding"/>
    <property type="evidence" value="ECO:0007669"/>
    <property type="project" value="UniProtKB-KW"/>
</dbReference>
<dbReference type="FunFam" id="4.10.280.10:FF:000059">
    <property type="entry name" value="transcription factor UNE10 isoform X1"/>
    <property type="match status" value="1"/>
</dbReference>
<name>A0A5J4ZRF8_9ASTE</name>
<feature type="region of interest" description="Disordered" evidence="6">
    <location>
        <begin position="230"/>
        <end position="310"/>
    </location>
</feature>
<organism evidence="8 9">
    <name type="scientific">Nyssa sinensis</name>
    <dbReference type="NCBI Taxonomy" id="561372"/>
    <lineage>
        <taxon>Eukaryota</taxon>
        <taxon>Viridiplantae</taxon>
        <taxon>Streptophyta</taxon>
        <taxon>Embryophyta</taxon>
        <taxon>Tracheophyta</taxon>
        <taxon>Spermatophyta</taxon>
        <taxon>Magnoliopsida</taxon>
        <taxon>eudicotyledons</taxon>
        <taxon>Gunneridae</taxon>
        <taxon>Pentapetalae</taxon>
        <taxon>asterids</taxon>
        <taxon>Cornales</taxon>
        <taxon>Nyssaceae</taxon>
        <taxon>Nyssa</taxon>
    </lineage>
</organism>
<dbReference type="SMART" id="SM00353">
    <property type="entry name" value="HLH"/>
    <property type="match status" value="1"/>
</dbReference>
<dbReference type="InterPro" id="IPR047265">
    <property type="entry name" value="PIF1-like_bHLH"/>
</dbReference>
<feature type="region of interest" description="Disordered" evidence="6">
    <location>
        <begin position="59"/>
        <end position="78"/>
    </location>
</feature>
<dbReference type="InterPro" id="IPR036638">
    <property type="entry name" value="HLH_DNA-bd_sf"/>
</dbReference>
<evidence type="ECO:0000256" key="5">
    <source>
        <dbReference type="ARBA" id="ARBA00023242"/>
    </source>
</evidence>
<feature type="compositionally biased region" description="Polar residues" evidence="6">
    <location>
        <begin position="233"/>
        <end position="254"/>
    </location>
</feature>
<evidence type="ECO:0000256" key="2">
    <source>
        <dbReference type="ARBA" id="ARBA00023015"/>
    </source>
</evidence>
<dbReference type="GO" id="GO:0005634">
    <property type="term" value="C:nucleus"/>
    <property type="evidence" value="ECO:0007669"/>
    <property type="project" value="UniProtKB-SubCell"/>
</dbReference>
<evidence type="ECO:0000256" key="6">
    <source>
        <dbReference type="SAM" id="MobiDB-lite"/>
    </source>
</evidence>
<sequence length="473" mass="50591">MSQCVPSWDVDEGPTNPRITLHALSNSNSSAPDVPMLDYEVAELIWENGQLAMHGLGPPRVPSKPPATTSPTKYTWEKPRAGGTLESIVNQATRLPQGKPAMGGSGDELVPWIDRHRPVAVAAAAASANMTMDALVPCSNRKEQPSTQVQDSVPGIGTGVVACSTRVGSCSGAATFDNSKDDEALKRANGASRVAVAATHEWSSRDSGSATFGRDSRQVTLDTCERELGVGGFTSTSMGSPENTSSAKQCTKATTADDHDSVCHSRSQRGTGDGEDKKKTTGKSSVSTKRSRAAAIHNQSERKRRDKINQRMKTLQKLVPNSSKTDKASMLDEVIEYLKQLQAQIQMMSRMNMSPIMLPMALQQQLQMSMMAPMGMGLGMGMGMGVMDMNTIARPNITGIPPVLHPTAFMPLTSWDGTGTGTGDRLPTPATVIPDPLSTFLACQSQPMTMDAYSRMAALYQQLHQTPPPGSKN</sequence>
<dbReference type="Pfam" id="PF00010">
    <property type="entry name" value="HLH"/>
    <property type="match status" value="1"/>
</dbReference>
<dbReference type="Gene3D" id="4.10.280.10">
    <property type="entry name" value="Helix-loop-helix DNA-binding domain"/>
    <property type="match status" value="1"/>
</dbReference>
<evidence type="ECO:0000256" key="3">
    <source>
        <dbReference type="ARBA" id="ARBA00023125"/>
    </source>
</evidence>
<reference evidence="8 9" key="1">
    <citation type="submission" date="2019-09" db="EMBL/GenBank/DDBJ databases">
        <title>A chromosome-level genome assembly of the Chinese tupelo Nyssa sinensis.</title>
        <authorList>
            <person name="Yang X."/>
            <person name="Kang M."/>
            <person name="Yang Y."/>
            <person name="Xiong H."/>
            <person name="Wang M."/>
            <person name="Zhang Z."/>
            <person name="Wang Z."/>
            <person name="Wu H."/>
            <person name="Ma T."/>
            <person name="Liu J."/>
            <person name="Xi Z."/>
        </authorList>
    </citation>
    <scope>NUCLEOTIDE SEQUENCE [LARGE SCALE GENOMIC DNA]</scope>
    <source>
        <strain evidence="8">J267</strain>
        <tissue evidence="8">Leaf</tissue>
    </source>
</reference>
<dbReference type="EMBL" id="CM018049">
    <property type="protein sequence ID" value="KAA8520474.1"/>
    <property type="molecule type" value="Genomic_DNA"/>
</dbReference>
<proteinExistence type="predicted"/>
<dbReference type="InterPro" id="IPR011598">
    <property type="entry name" value="bHLH_dom"/>
</dbReference>
<evidence type="ECO:0000256" key="4">
    <source>
        <dbReference type="ARBA" id="ARBA00023163"/>
    </source>
</evidence>
<evidence type="ECO:0000313" key="8">
    <source>
        <dbReference type="EMBL" id="KAA8520474.1"/>
    </source>
</evidence>
<keyword evidence="3" id="KW-0238">DNA-binding</keyword>
<keyword evidence="5" id="KW-0539">Nucleus</keyword>
<protein>
    <recommendedName>
        <fullName evidence="7">BHLH domain-containing protein</fullName>
    </recommendedName>
</protein>